<evidence type="ECO:0000256" key="1">
    <source>
        <dbReference type="ARBA" id="ARBA00022603"/>
    </source>
</evidence>
<dbReference type="EMBL" id="JAUJWV010000001">
    <property type="protein sequence ID" value="MDN7242214.1"/>
    <property type="molecule type" value="Genomic_DNA"/>
</dbReference>
<protein>
    <recommendedName>
        <fullName evidence="7">Cytosine-specific methyltransferase</fullName>
        <ecNumber evidence="7">2.1.1.37</ecNumber>
    </recommendedName>
</protein>
<evidence type="ECO:0000256" key="5">
    <source>
        <dbReference type="PROSITE-ProRule" id="PRU01016"/>
    </source>
</evidence>
<comment type="catalytic activity">
    <reaction evidence="7">
        <text>a 2'-deoxycytidine in DNA + S-adenosyl-L-methionine = a 5-methyl-2'-deoxycytidine in DNA + S-adenosyl-L-homocysteine + H(+)</text>
        <dbReference type="Rhea" id="RHEA:13681"/>
        <dbReference type="Rhea" id="RHEA-COMP:11369"/>
        <dbReference type="Rhea" id="RHEA-COMP:11370"/>
        <dbReference type="ChEBI" id="CHEBI:15378"/>
        <dbReference type="ChEBI" id="CHEBI:57856"/>
        <dbReference type="ChEBI" id="CHEBI:59789"/>
        <dbReference type="ChEBI" id="CHEBI:85452"/>
        <dbReference type="ChEBI" id="CHEBI:85454"/>
        <dbReference type="EC" id="2.1.1.37"/>
    </reaction>
</comment>
<keyword evidence="4" id="KW-0680">Restriction system</keyword>
<sequence length="420" mass="48210">MEYNNKLRVIELFAGVGGFRLGLQKANEKLFDIVWANQWEPSRKTQDAFDCYSRNFNTGIHSNEDITTVSDETFHNLQPNLLVGGFPCQDYSVARTKSGEQGIQGKKGVLFWEIKRVIEHTHPKYVLLENVDRLLKSPSSQRGRDFAVMLATFRDLNYTVEWRVINAAEYGMAQRRRRVFIFAYKNGISFEKKQSGLSPEAIVFNEGFFAKPFPVEQEPYKNRVSSVRLPEDIVKISDEFSHAFHTAGYMKHGQVFTSHVTPVLEEPIPLREILIDEEAVPEKFFLTEANIEKFAYLRGPKKIERTTADGHVYNFSEGGMSPTDELDKPGRTMLTSEGSVNRSTHIVEVEGKKRFLTPVECERLNGFPDNWTDGMPDRMRYFCMGNALVVDLIQRMGERIEEIENTNEMAQVQMELSVFS</sequence>
<dbReference type="InterPro" id="IPR050750">
    <property type="entry name" value="C5-MTase"/>
</dbReference>
<reference evidence="8 9" key="1">
    <citation type="submission" date="2023-06" db="EMBL/GenBank/DDBJ databases">
        <title>Novel species in genus Planococcus.</title>
        <authorList>
            <person name="Ning S."/>
        </authorList>
    </citation>
    <scope>NUCLEOTIDE SEQUENCE [LARGE SCALE GENOMIC DNA]</scope>
    <source>
        <strain evidence="8 9">N028</strain>
    </source>
</reference>
<proteinExistence type="inferred from homology"/>
<dbReference type="PANTHER" id="PTHR46098">
    <property type="entry name" value="TRNA (CYTOSINE(38)-C(5))-METHYLTRANSFERASE"/>
    <property type="match status" value="1"/>
</dbReference>
<dbReference type="GO" id="GO:0032259">
    <property type="term" value="P:methylation"/>
    <property type="evidence" value="ECO:0007669"/>
    <property type="project" value="UniProtKB-KW"/>
</dbReference>
<dbReference type="RefSeq" id="WP_301723724.1">
    <property type="nucleotide sequence ID" value="NZ_JAUJWV010000001.1"/>
</dbReference>
<dbReference type="PROSITE" id="PS51679">
    <property type="entry name" value="SAM_MT_C5"/>
    <property type="match status" value="1"/>
</dbReference>
<dbReference type="PROSITE" id="PS00094">
    <property type="entry name" value="C5_MTASE_1"/>
    <property type="match status" value="1"/>
</dbReference>
<dbReference type="GO" id="GO:0003886">
    <property type="term" value="F:DNA (cytosine-5-)-methyltransferase activity"/>
    <property type="evidence" value="ECO:0007669"/>
    <property type="project" value="UniProtKB-EC"/>
</dbReference>
<evidence type="ECO:0000256" key="6">
    <source>
        <dbReference type="RuleBase" id="RU000416"/>
    </source>
</evidence>
<evidence type="ECO:0000256" key="2">
    <source>
        <dbReference type="ARBA" id="ARBA00022679"/>
    </source>
</evidence>
<comment type="caution">
    <text evidence="8">The sequence shown here is derived from an EMBL/GenBank/DDBJ whole genome shotgun (WGS) entry which is preliminary data.</text>
</comment>
<dbReference type="InterPro" id="IPR018117">
    <property type="entry name" value="C5_DNA_meth_AS"/>
</dbReference>
<dbReference type="SUPFAM" id="SSF53335">
    <property type="entry name" value="S-adenosyl-L-methionine-dependent methyltransferases"/>
    <property type="match status" value="1"/>
</dbReference>
<comment type="similarity">
    <text evidence="5 6">Belongs to the class I-like SAM-binding methyltransferase superfamily. C5-methyltransferase family.</text>
</comment>
<keyword evidence="9" id="KW-1185">Reference proteome</keyword>
<dbReference type="PROSITE" id="PS00095">
    <property type="entry name" value="C5_MTASE_2"/>
    <property type="match status" value="1"/>
</dbReference>
<gene>
    <name evidence="8" type="primary">dcm</name>
    <name evidence="8" type="ORF">QWY14_10410</name>
</gene>
<dbReference type="InterPro" id="IPR031303">
    <property type="entry name" value="C5_meth_CS"/>
</dbReference>
<dbReference type="Gene3D" id="3.40.50.150">
    <property type="entry name" value="Vaccinia Virus protein VP39"/>
    <property type="match status" value="1"/>
</dbReference>
<keyword evidence="1 5" id="KW-0489">Methyltransferase</keyword>
<name>A0ABT8N2W5_9BACL</name>
<organism evidence="8 9">
    <name type="scientific">Planococcus shixiaomingii</name>
    <dbReference type="NCBI Taxonomy" id="3058393"/>
    <lineage>
        <taxon>Bacteria</taxon>
        <taxon>Bacillati</taxon>
        <taxon>Bacillota</taxon>
        <taxon>Bacilli</taxon>
        <taxon>Bacillales</taxon>
        <taxon>Caryophanaceae</taxon>
        <taxon>Planococcus</taxon>
    </lineage>
</organism>
<dbReference type="InterPro" id="IPR001525">
    <property type="entry name" value="C5_MeTfrase"/>
</dbReference>
<keyword evidence="3 5" id="KW-0949">S-adenosyl-L-methionine</keyword>
<evidence type="ECO:0000313" key="8">
    <source>
        <dbReference type="EMBL" id="MDN7242214.1"/>
    </source>
</evidence>
<dbReference type="InterPro" id="IPR029063">
    <property type="entry name" value="SAM-dependent_MTases_sf"/>
</dbReference>
<evidence type="ECO:0000313" key="9">
    <source>
        <dbReference type="Proteomes" id="UP001172055"/>
    </source>
</evidence>
<keyword evidence="2 5" id="KW-0808">Transferase</keyword>
<dbReference type="PANTHER" id="PTHR46098:SF1">
    <property type="entry name" value="TRNA (CYTOSINE(38)-C(5))-METHYLTRANSFERASE"/>
    <property type="match status" value="1"/>
</dbReference>
<evidence type="ECO:0000256" key="3">
    <source>
        <dbReference type="ARBA" id="ARBA00022691"/>
    </source>
</evidence>
<dbReference type="PRINTS" id="PR00105">
    <property type="entry name" value="C5METTRFRASE"/>
</dbReference>
<dbReference type="Pfam" id="PF00145">
    <property type="entry name" value="DNA_methylase"/>
    <property type="match status" value="1"/>
</dbReference>
<evidence type="ECO:0000256" key="4">
    <source>
        <dbReference type="ARBA" id="ARBA00022747"/>
    </source>
</evidence>
<accession>A0ABT8N2W5</accession>
<dbReference type="EC" id="2.1.1.37" evidence="7"/>
<evidence type="ECO:0000256" key="7">
    <source>
        <dbReference type="RuleBase" id="RU000417"/>
    </source>
</evidence>
<dbReference type="Gene3D" id="3.90.120.10">
    <property type="entry name" value="DNA Methylase, subunit A, domain 2"/>
    <property type="match status" value="1"/>
</dbReference>
<dbReference type="Proteomes" id="UP001172055">
    <property type="component" value="Unassembled WGS sequence"/>
</dbReference>
<dbReference type="NCBIfam" id="TIGR00675">
    <property type="entry name" value="dcm"/>
    <property type="match status" value="1"/>
</dbReference>
<feature type="active site" evidence="5">
    <location>
        <position position="88"/>
    </location>
</feature>